<evidence type="ECO:0000256" key="7">
    <source>
        <dbReference type="ARBA" id="ARBA00023306"/>
    </source>
</evidence>
<dbReference type="InterPro" id="IPR034746">
    <property type="entry name" value="POTRA"/>
</dbReference>
<keyword evidence="6 9" id="KW-0472">Membrane</keyword>
<feature type="domain" description="POTRA" evidence="10">
    <location>
        <begin position="131"/>
        <end position="199"/>
    </location>
</feature>
<dbReference type="InterPro" id="IPR005548">
    <property type="entry name" value="Cell_div_FtsQ/DivIB_C"/>
</dbReference>
<organism evidence="11 12">
    <name type="scientific">Microbacterium faecale</name>
    <dbReference type="NCBI Taxonomy" id="1804630"/>
    <lineage>
        <taxon>Bacteria</taxon>
        <taxon>Bacillati</taxon>
        <taxon>Actinomycetota</taxon>
        <taxon>Actinomycetes</taxon>
        <taxon>Micrococcales</taxon>
        <taxon>Microbacteriaceae</taxon>
        <taxon>Microbacterium</taxon>
    </lineage>
</organism>
<dbReference type="RefSeq" id="WP_188712456.1">
    <property type="nucleotide sequence ID" value="NZ_BMHO01000001.1"/>
</dbReference>
<dbReference type="AlphaFoldDB" id="A0A916YF42"/>
<dbReference type="Pfam" id="PF08478">
    <property type="entry name" value="POTRA_1"/>
    <property type="match status" value="1"/>
</dbReference>
<evidence type="ECO:0000256" key="4">
    <source>
        <dbReference type="ARBA" id="ARBA00022692"/>
    </source>
</evidence>
<dbReference type="PANTHER" id="PTHR37820">
    <property type="entry name" value="CELL DIVISION PROTEIN DIVIB"/>
    <property type="match status" value="1"/>
</dbReference>
<evidence type="ECO:0000256" key="8">
    <source>
        <dbReference type="SAM" id="MobiDB-lite"/>
    </source>
</evidence>
<evidence type="ECO:0000256" key="6">
    <source>
        <dbReference type="ARBA" id="ARBA00023136"/>
    </source>
</evidence>
<gene>
    <name evidence="11" type="ORF">GCM10010915_24160</name>
</gene>
<feature type="transmembrane region" description="Helical" evidence="9">
    <location>
        <begin position="106"/>
        <end position="127"/>
    </location>
</feature>
<reference evidence="11" key="1">
    <citation type="journal article" date="2014" name="Int. J. Syst. Evol. Microbiol.">
        <title>Complete genome sequence of Corynebacterium casei LMG S-19264T (=DSM 44701T), isolated from a smear-ripened cheese.</title>
        <authorList>
            <consortium name="US DOE Joint Genome Institute (JGI-PGF)"/>
            <person name="Walter F."/>
            <person name="Albersmeier A."/>
            <person name="Kalinowski J."/>
            <person name="Ruckert C."/>
        </authorList>
    </citation>
    <scope>NUCLEOTIDE SEQUENCE</scope>
    <source>
        <strain evidence="11">CGMCC 1.15152</strain>
    </source>
</reference>
<accession>A0A916YF42</accession>
<sequence>MKRPGPLPPPRRSQPDQNAEPDLDGDGTGAERGRNRLASVLPFGRRAAEADDVEDPAAEAGEDHVAPGSGAVGSGRFGIWRAGRRRRRAERAEVRRFTVRSRRRRVIWLSSIGAVVLLAVGTIGAAYSPLFAVQRIDVVGAQDVDPAAIQEAISDQVDRPMPLIDHDEIHAALTSFPRIESYAVEVQPPHDLVVRIVERTAVAVFATDAGFTTVDAAGVALDTTEEHPEGLPLAEVESGPDSDAFRAAGQVLRSLPSDMAERVTAVRATSREDIAFDLPDGGGVTIVWGSAGETSEKVATLTAAFEATPPDQASSYDVSSTGVLVVE</sequence>
<dbReference type="InterPro" id="IPR013685">
    <property type="entry name" value="POTRA_FtsQ_type"/>
</dbReference>
<evidence type="ECO:0000259" key="10">
    <source>
        <dbReference type="PROSITE" id="PS51779"/>
    </source>
</evidence>
<dbReference type="Pfam" id="PF03799">
    <property type="entry name" value="FtsQ_DivIB_C"/>
    <property type="match status" value="1"/>
</dbReference>
<dbReference type="GO" id="GO:0051301">
    <property type="term" value="P:cell division"/>
    <property type="evidence" value="ECO:0007669"/>
    <property type="project" value="UniProtKB-KW"/>
</dbReference>
<comment type="caution">
    <text evidence="11">The sequence shown here is derived from an EMBL/GenBank/DDBJ whole genome shotgun (WGS) entry which is preliminary data.</text>
</comment>
<dbReference type="PROSITE" id="PS51779">
    <property type="entry name" value="POTRA"/>
    <property type="match status" value="1"/>
</dbReference>
<dbReference type="Proteomes" id="UP000633205">
    <property type="component" value="Unassembled WGS sequence"/>
</dbReference>
<keyword evidence="4 9" id="KW-0812">Transmembrane</keyword>
<keyword evidence="2" id="KW-1003">Cell membrane</keyword>
<protein>
    <recommendedName>
        <fullName evidence="10">POTRA domain-containing protein</fullName>
    </recommendedName>
</protein>
<proteinExistence type="predicted"/>
<evidence type="ECO:0000313" key="11">
    <source>
        <dbReference type="EMBL" id="GGD42237.1"/>
    </source>
</evidence>
<evidence type="ECO:0000256" key="2">
    <source>
        <dbReference type="ARBA" id="ARBA00022475"/>
    </source>
</evidence>
<evidence type="ECO:0000256" key="1">
    <source>
        <dbReference type="ARBA" id="ARBA00004370"/>
    </source>
</evidence>
<evidence type="ECO:0000313" key="12">
    <source>
        <dbReference type="Proteomes" id="UP000633205"/>
    </source>
</evidence>
<keyword evidence="3" id="KW-0132">Cell division</keyword>
<dbReference type="GO" id="GO:0005886">
    <property type="term" value="C:plasma membrane"/>
    <property type="evidence" value="ECO:0007669"/>
    <property type="project" value="TreeGrafter"/>
</dbReference>
<reference evidence="11" key="2">
    <citation type="submission" date="2020-09" db="EMBL/GenBank/DDBJ databases">
        <authorList>
            <person name="Sun Q."/>
            <person name="Zhou Y."/>
        </authorList>
    </citation>
    <scope>NUCLEOTIDE SEQUENCE</scope>
    <source>
        <strain evidence="11">CGMCC 1.15152</strain>
    </source>
</reference>
<dbReference type="Gene3D" id="3.10.20.310">
    <property type="entry name" value="membrane protein fhac"/>
    <property type="match status" value="1"/>
</dbReference>
<keyword evidence="12" id="KW-1185">Reference proteome</keyword>
<feature type="compositionally biased region" description="Pro residues" evidence="8">
    <location>
        <begin position="1"/>
        <end position="12"/>
    </location>
</feature>
<keyword evidence="5 9" id="KW-1133">Transmembrane helix</keyword>
<comment type="subcellular location">
    <subcellularLocation>
        <location evidence="1">Membrane</location>
    </subcellularLocation>
</comment>
<evidence type="ECO:0000256" key="9">
    <source>
        <dbReference type="SAM" id="Phobius"/>
    </source>
</evidence>
<name>A0A916YF42_9MICO</name>
<evidence type="ECO:0000256" key="5">
    <source>
        <dbReference type="ARBA" id="ARBA00022989"/>
    </source>
</evidence>
<dbReference type="PANTHER" id="PTHR37820:SF1">
    <property type="entry name" value="CELL DIVISION PROTEIN FTSQ"/>
    <property type="match status" value="1"/>
</dbReference>
<feature type="region of interest" description="Disordered" evidence="8">
    <location>
        <begin position="1"/>
        <end position="70"/>
    </location>
</feature>
<evidence type="ECO:0000256" key="3">
    <source>
        <dbReference type="ARBA" id="ARBA00022618"/>
    </source>
</evidence>
<dbReference type="InterPro" id="IPR050487">
    <property type="entry name" value="FtsQ_DivIB"/>
</dbReference>
<dbReference type="EMBL" id="BMHO01000001">
    <property type="protein sequence ID" value="GGD42237.1"/>
    <property type="molecule type" value="Genomic_DNA"/>
</dbReference>
<keyword evidence="7" id="KW-0131">Cell cycle</keyword>